<evidence type="ECO:0000313" key="2">
    <source>
        <dbReference type="EMBL" id="RKS53182.1"/>
    </source>
</evidence>
<accession>A0A495PUF0</accession>
<sequence length="61" mass="7215">MNIAPQILNSNLLTFYRILHYLQNTKGLLFLVFTFLVISNAFSKKDILRYINSDFINFNRS</sequence>
<evidence type="ECO:0000313" key="3">
    <source>
        <dbReference type="Proteomes" id="UP000276282"/>
    </source>
</evidence>
<feature type="transmembrane region" description="Helical" evidence="1">
    <location>
        <begin position="27"/>
        <end position="43"/>
    </location>
</feature>
<name>A0A495PUF0_9FLAO</name>
<keyword evidence="1" id="KW-0472">Membrane</keyword>
<proteinExistence type="predicted"/>
<dbReference type="Proteomes" id="UP000276282">
    <property type="component" value="Unassembled WGS sequence"/>
</dbReference>
<gene>
    <name evidence="2" type="ORF">BC962_1431</name>
</gene>
<reference evidence="2 3" key="1">
    <citation type="submission" date="2018-10" db="EMBL/GenBank/DDBJ databases">
        <title>Genomic Encyclopedia of Archaeal and Bacterial Type Strains, Phase II (KMG-II): from individual species to whole genera.</title>
        <authorList>
            <person name="Goeker M."/>
        </authorList>
    </citation>
    <scope>NUCLEOTIDE SEQUENCE [LARGE SCALE GENOMIC DNA]</scope>
    <source>
        <strain evidence="2 3">DSM 19839</strain>
    </source>
</reference>
<protein>
    <submittedName>
        <fullName evidence="2">Uncharacterized protein</fullName>
    </submittedName>
</protein>
<comment type="caution">
    <text evidence="2">The sequence shown here is derived from an EMBL/GenBank/DDBJ whole genome shotgun (WGS) entry which is preliminary data.</text>
</comment>
<evidence type="ECO:0000256" key="1">
    <source>
        <dbReference type="SAM" id="Phobius"/>
    </source>
</evidence>
<dbReference type="EMBL" id="RBLG01000002">
    <property type="protein sequence ID" value="RKS53182.1"/>
    <property type="molecule type" value="Genomic_DNA"/>
</dbReference>
<organism evidence="2 3">
    <name type="scientific">Gillisia mitskevichiae</name>
    <dbReference type="NCBI Taxonomy" id="270921"/>
    <lineage>
        <taxon>Bacteria</taxon>
        <taxon>Pseudomonadati</taxon>
        <taxon>Bacteroidota</taxon>
        <taxon>Flavobacteriia</taxon>
        <taxon>Flavobacteriales</taxon>
        <taxon>Flavobacteriaceae</taxon>
        <taxon>Gillisia</taxon>
    </lineage>
</organism>
<dbReference type="AlphaFoldDB" id="A0A495PUF0"/>
<keyword evidence="1" id="KW-1133">Transmembrane helix</keyword>
<keyword evidence="3" id="KW-1185">Reference proteome</keyword>
<keyword evidence="1" id="KW-0812">Transmembrane</keyword>